<accession>A0A0L7TB00</accession>
<evidence type="ECO:0000313" key="13">
    <source>
        <dbReference type="EMBL" id="KOC92391.1"/>
    </source>
</evidence>
<comment type="caution">
    <text evidence="10">Lacks conserved residue(s) required for the propagation of feature annotation.</text>
</comment>
<keyword evidence="16" id="KW-1185">Reference proteome</keyword>
<feature type="domain" description="ABC transmembrane type-1" evidence="12">
    <location>
        <begin position="302"/>
        <end position="534"/>
    </location>
</feature>
<dbReference type="PATRIC" id="fig|1560201.3.peg.266"/>
<dbReference type="Proteomes" id="UP000036851">
    <property type="component" value="Unassembled WGS sequence"/>
</dbReference>
<keyword evidence="5 10" id="KW-1003">Cell membrane</keyword>
<dbReference type="CDD" id="cd06261">
    <property type="entry name" value="TM_PBP2"/>
    <property type="match status" value="1"/>
</dbReference>
<evidence type="ECO:0000256" key="10">
    <source>
        <dbReference type="RuleBase" id="RU363043"/>
    </source>
</evidence>
<name>A0A0L7TB00_9GAMM</name>
<dbReference type="Pfam" id="PF00528">
    <property type="entry name" value="BPD_transp_1"/>
    <property type="match status" value="1"/>
</dbReference>
<keyword evidence="4" id="KW-0813">Transport</keyword>
<evidence type="ECO:0000259" key="12">
    <source>
        <dbReference type="PROSITE" id="PS50928"/>
    </source>
</evidence>
<dbReference type="NCBIfam" id="TIGR00974">
    <property type="entry name" value="3a0107s02c"/>
    <property type="match status" value="1"/>
</dbReference>
<evidence type="ECO:0000256" key="3">
    <source>
        <dbReference type="ARBA" id="ARBA00016864"/>
    </source>
</evidence>
<sequence length="550" mass="61021">MNKWMAQNDRWRWLTAGAVAFSLLAFLLLISLLAWQGLRGFWPQPVTLFTLNQPGAGSVQLLGEVVNRSQVSRQQLQDSGSRIAGQMPESVTRYLIKTGNRDFAAPDFRTLLSSDIHQRQQPEEIIVLQRRSGGNAYGWFTGLRDGTQPLIAQNMDKALQQRLLQTRQQLQQAAQIRRVEMAKVNAQLEALHQQAQELREEQQYTAQEQSIHQADRAELQRQFNQLATRLASLNSETERSALLLRDASGNVQRIPLTQIVAAWHPNAMTLGQKWRHFATQIWHFISDSPGEYQADGGAFPAIFGTVLMVLLMSVVVMPLGVIAAVWLHEYADRNALTRLVRIAVVNLAGVPSIVYGVFGLGFFVWLIGGTLDQLFFPASLPNPTFGTPGLLWASLTLALLTLPVVIVATEEGLSRIPAALRQGSLALGATRAETLWHITLPLALPAMLTGLILAVARAAGETAPLMLVGVVKLVPELPIDGIFPYLHLDRKFMHLGFQIYDLAFQSPNAEAERPLVYATALLLVSIVTGLNLVAMGLRHRLRERYRALVQ</sequence>
<evidence type="ECO:0000256" key="5">
    <source>
        <dbReference type="ARBA" id="ARBA00022475"/>
    </source>
</evidence>
<feature type="coiled-coil region" evidence="11">
    <location>
        <begin position="181"/>
        <end position="236"/>
    </location>
</feature>
<feature type="transmembrane region" description="Helical" evidence="10">
    <location>
        <begin position="339"/>
        <end position="367"/>
    </location>
</feature>
<dbReference type="InterPro" id="IPR005672">
    <property type="entry name" value="Phosphate_PstA"/>
</dbReference>
<dbReference type="Proteomes" id="UP000037088">
    <property type="component" value="Unassembled WGS sequence"/>
</dbReference>
<evidence type="ECO:0000256" key="11">
    <source>
        <dbReference type="SAM" id="Coils"/>
    </source>
</evidence>
<evidence type="ECO:0000256" key="9">
    <source>
        <dbReference type="ARBA" id="ARBA00023136"/>
    </source>
</evidence>
<feature type="transmembrane region" description="Helical" evidence="10">
    <location>
        <begin position="515"/>
        <end position="537"/>
    </location>
</feature>
<dbReference type="RefSeq" id="WP_052896966.1">
    <property type="nucleotide sequence ID" value="NZ_JRXE01000002.1"/>
</dbReference>
<evidence type="ECO:0000256" key="4">
    <source>
        <dbReference type="ARBA" id="ARBA00022448"/>
    </source>
</evidence>
<comment type="subcellular location">
    <subcellularLocation>
        <location evidence="1 10">Cell inner membrane</location>
        <topology evidence="1 10">Multi-pass membrane protein</topology>
    </subcellularLocation>
</comment>
<comment type="caution">
    <text evidence="13">The sequence shown here is derived from an EMBL/GenBank/DDBJ whole genome shotgun (WGS) entry which is preliminary data.</text>
</comment>
<evidence type="ECO:0000256" key="7">
    <source>
        <dbReference type="ARBA" id="ARBA00022692"/>
    </source>
</evidence>
<evidence type="ECO:0000256" key="6">
    <source>
        <dbReference type="ARBA" id="ARBA00022519"/>
    </source>
</evidence>
<evidence type="ECO:0000313" key="16">
    <source>
        <dbReference type="Proteomes" id="UP000037088"/>
    </source>
</evidence>
<evidence type="ECO:0000256" key="8">
    <source>
        <dbReference type="ARBA" id="ARBA00022989"/>
    </source>
</evidence>
<dbReference type="OrthoDB" id="9807065at2"/>
<keyword evidence="6" id="KW-0997">Cell inner membrane</keyword>
<keyword evidence="7 10" id="KW-0812">Transmembrane</keyword>
<evidence type="ECO:0000256" key="2">
    <source>
        <dbReference type="ARBA" id="ARBA00007069"/>
    </source>
</evidence>
<feature type="transmembrane region" description="Helical" evidence="10">
    <location>
        <begin position="434"/>
        <end position="456"/>
    </location>
</feature>
<dbReference type="GO" id="GO:0005886">
    <property type="term" value="C:plasma membrane"/>
    <property type="evidence" value="ECO:0007669"/>
    <property type="project" value="UniProtKB-SubCell"/>
</dbReference>
<dbReference type="EMBL" id="JRXE01000002">
    <property type="protein sequence ID" value="KOC92422.1"/>
    <property type="molecule type" value="Genomic_DNA"/>
</dbReference>
<dbReference type="PANTHER" id="PTHR43470">
    <property type="entry name" value="PHOSPHATE TRANSPORT SYSTEM PERMEASE PROTEIN PSTA-RELATED"/>
    <property type="match status" value="1"/>
</dbReference>
<evidence type="ECO:0000256" key="1">
    <source>
        <dbReference type="ARBA" id="ARBA00004429"/>
    </source>
</evidence>
<dbReference type="Gene3D" id="1.10.3720.10">
    <property type="entry name" value="MetI-like"/>
    <property type="match status" value="1"/>
</dbReference>
<evidence type="ECO:0000313" key="14">
    <source>
        <dbReference type="EMBL" id="KOC92422.1"/>
    </source>
</evidence>
<keyword evidence="8 10" id="KW-1133">Transmembrane helix</keyword>
<organism evidence="13 15">
    <name type="scientific">Winslowiella iniecta</name>
    <dbReference type="NCBI Taxonomy" id="1560201"/>
    <lineage>
        <taxon>Bacteria</taxon>
        <taxon>Pseudomonadati</taxon>
        <taxon>Pseudomonadota</taxon>
        <taxon>Gammaproteobacteria</taxon>
        <taxon>Enterobacterales</taxon>
        <taxon>Erwiniaceae</taxon>
        <taxon>Winslowiella</taxon>
    </lineage>
</organism>
<evidence type="ECO:0000313" key="15">
    <source>
        <dbReference type="Proteomes" id="UP000036851"/>
    </source>
</evidence>
<proteinExistence type="inferred from homology"/>
<dbReference type="GO" id="GO:0035435">
    <property type="term" value="P:phosphate ion transmembrane transport"/>
    <property type="evidence" value="ECO:0007669"/>
    <property type="project" value="InterPro"/>
</dbReference>
<dbReference type="EMBL" id="JRXF01000020">
    <property type="protein sequence ID" value="KOC92391.1"/>
    <property type="molecule type" value="Genomic_DNA"/>
</dbReference>
<comment type="similarity">
    <text evidence="2 10">Belongs to the binding-protein-dependent transport system permease family. CysTW subfamily.</text>
</comment>
<feature type="transmembrane region" description="Helical" evidence="10">
    <location>
        <begin position="301"/>
        <end position="327"/>
    </location>
</feature>
<gene>
    <name evidence="14" type="ORF">NG42_01260</name>
    <name evidence="13" type="ORF">NG43_13715</name>
</gene>
<keyword evidence="9 10" id="KW-0472">Membrane</keyword>
<dbReference type="GO" id="GO:0005315">
    <property type="term" value="F:phosphate transmembrane transporter activity"/>
    <property type="evidence" value="ECO:0007669"/>
    <property type="project" value="InterPro"/>
</dbReference>
<keyword evidence="11" id="KW-0175">Coiled coil</keyword>
<dbReference type="AlphaFoldDB" id="A0A0L7TB00"/>
<protein>
    <recommendedName>
        <fullName evidence="3 10">Phosphate transport system permease protein PstA</fullName>
    </recommendedName>
</protein>
<dbReference type="InterPro" id="IPR035906">
    <property type="entry name" value="MetI-like_sf"/>
</dbReference>
<dbReference type="InterPro" id="IPR000515">
    <property type="entry name" value="MetI-like"/>
</dbReference>
<reference evidence="15 16" key="1">
    <citation type="journal article" date="2015" name="Int. J. Syst. Evol. Microbiol.">
        <title>Erwinia iniecta sp. nov., isolated from Russian wheat aphids (Diuraphis noxia).</title>
        <authorList>
            <person name="Campillo T."/>
            <person name="Luna E."/>
            <person name="Portier P."/>
            <person name="Fischer-Le Saux M."/>
            <person name="Lapitan N."/>
            <person name="Tisserat N.A."/>
            <person name="Leach J.E."/>
        </authorList>
    </citation>
    <scope>NUCLEOTIDE SEQUENCE [LARGE SCALE GENOMIC DNA]</scope>
    <source>
        <strain evidence="14 16">B120</strain>
        <strain evidence="13 15">B149</strain>
    </source>
</reference>
<dbReference type="SUPFAM" id="SSF161098">
    <property type="entry name" value="MetI-like"/>
    <property type="match status" value="1"/>
</dbReference>
<dbReference type="STRING" id="1560201.NG42_01260"/>
<dbReference type="PROSITE" id="PS50928">
    <property type="entry name" value="ABC_TM1"/>
    <property type="match status" value="1"/>
</dbReference>
<feature type="transmembrane region" description="Helical" evidence="10">
    <location>
        <begin position="390"/>
        <end position="413"/>
    </location>
</feature>
<dbReference type="PANTHER" id="PTHR43470:SF6">
    <property type="entry name" value="PHOSPHATE TRANSPORT SYSTEM PERMEASE PROTEIN PSTA"/>
    <property type="match status" value="1"/>
</dbReference>